<sequence>MRFYNISNHSSQKWGENQIKAAQSLSATKGKQHRGDFDPDDGQQYWYEVIPGTIIDVPFPNVPPKASGKELLALAEKTLPLQVYLQDSAAMVQGEFALSKIIIDYLQGCGCRVYAACTERNTVELPDGRKEVQFSFVQFREYSSSSALADYLSAKKADEERREAETARANAYPDGDYIDLEISIKGNQIFDSLGNFLGYVPNRPGIDLAEHVRQIIDNCE</sequence>
<name>A0A6M3K256_9ZZZZ</name>
<dbReference type="AlphaFoldDB" id="A0A6M3K256"/>
<evidence type="ECO:0000313" key="1">
    <source>
        <dbReference type="EMBL" id="QJA75798.1"/>
    </source>
</evidence>
<accession>A0A6M3K256</accession>
<proteinExistence type="predicted"/>
<reference evidence="1" key="1">
    <citation type="submission" date="2020-03" db="EMBL/GenBank/DDBJ databases">
        <title>The deep terrestrial virosphere.</title>
        <authorList>
            <person name="Holmfeldt K."/>
            <person name="Nilsson E."/>
            <person name="Simone D."/>
            <person name="Lopez-Fernandez M."/>
            <person name="Wu X."/>
            <person name="de Brujin I."/>
            <person name="Lundin D."/>
            <person name="Andersson A."/>
            <person name="Bertilsson S."/>
            <person name="Dopson M."/>
        </authorList>
    </citation>
    <scope>NUCLEOTIDE SEQUENCE</scope>
    <source>
        <strain evidence="1">MM415A01708</strain>
    </source>
</reference>
<dbReference type="EMBL" id="MT142185">
    <property type="protein sequence ID" value="QJA75798.1"/>
    <property type="molecule type" value="Genomic_DNA"/>
</dbReference>
<protein>
    <submittedName>
        <fullName evidence="1">Uncharacterized protein</fullName>
    </submittedName>
</protein>
<gene>
    <name evidence="1" type="ORF">MM415A01708_0021</name>
</gene>
<organism evidence="1">
    <name type="scientific">viral metagenome</name>
    <dbReference type="NCBI Taxonomy" id="1070528"/>
    <lineage>
        <taxon>unclassified sequences</taxon>
        <taxon>metagenomes</taxon>
        <taxon>organismal metagenomes</taxon>
    </lineage>
</organism>